<dbReference type="Proteomes" id="UP000014500">
    <property type="component" value="Unassembled WGS sequence"/>
</dbReference>
<feature type="compositionally biased region" description="Basic residues" evidence="1">
    <location>
        <begin position="42"/>
        <end position="53"/>
    </location>
</feature>
<dbReference type="EMBL" id="JH431723">
    <property type="status" value="NOT_ANNOTATED_CDS"/>
    <property type="molecule type" value="Genomic_DNA"/>
</dbReference>
<dbReference type="HOGENOM" id="CLU_1645868_0_0_1"/>
<reference evidence="2" key="2">
    <citation type="submission" date="2015-02" db="UniProtKB">
        <authorList>
            <consortium name="EnsemblMetazoa"/>
        </authorList>
    </citation>
    <scope>IDENTIFICATION</scope>
</reference>
<evidence type="ECO:0000313" key="2">
    <source>
        <dbReference type="EnsemblMetazoa" id="SMAR015609-PA"/>
    </source>
</evidence>
<feature type="region of interest" description="Disordered" evidence="1">
    <location>
        <begin position="38"/>
        <end position="107"/>
    </location>
</feature>
<keyword evidence="3" id="KW-1185">Reference proteome</keyword>
<dbReference type="EnsemblMetazoa" id="SMAR015609-RA">
    <property type="protein sequence ID" value="SMAR015609-PA"/>
    <property type="gene ID" value="SMAR015609"/>
</dbReference>
<feature type="compositionally biased region" description="Polar residues" evidence="1">
    <location>
        <begin position="61"/>
        <end position="73"/>
    </location>
</feature>
<proteinExistence type="predicted"/>
<accession>T1JP30</accession>
<protein>
    <submittedName>
        <fullName evidence="2">Uncharacterized protein</fullName>
    </submittedName>
</protein>
<sequence length="161" mass="17739">MDDATALTATTDEMKYEVIMRDISFVNFCQKSILPLLDSKNQKPRKAKMKTKRPRNDAPYRSTTRLKPNTTLGNGAPKPMTAQRSGAPKLMGQENDPPKPMSAQGNDTQFVISKSTRGNDPLFVKPMSAHGKDTLLVKPISAQGNDTLLFVKPISIPFMSS</sequence>
<dbReference type="AlphaFoldDB" id="T1JP30"/>
<organism evidence="2 3">
    <name type="scientific">Strigamia maritima</name>
    <name type="common">European centipede</name>
    <name type="synonym">Geophilus maritimus</name>
    <dbReference type="NCBI Taxonomy" id="126957"/>
    <lineage>
        <taxon>Eukaryota</taxon>
        <taxon>Metazoa</taxon>
        <taxon>Ecdysozoa</taxon>
        <taxon>Arthropoda</taxon>
        <taxon>Myriapoda</taxon>
        <taxon>Chilopoda</taxon>
        <taxon>Pleurostigmophora</taxon>
        <taxon>Geophilomorpha</taxon>
        <taxon>Linotaeniidae</taxon>
        <taxon>Strigamia</taxon>
    </lineage>
</organism>
<reference evidence="3" key="1">
    <citation type="submission" date="2011-05" db="EMBL/GenBank/DDBJ databases">
        <authorList>
            <person name="Richards S.R."/>
            <person name="Qu J."/>
            <person name="Jiang H."/>
            <person name="Jhangiani S.N."/>
            <person name="Agravi P."/>
            <person name="Goodspeed R."/>
            <person name="Gross S."/>
            <person name="Mandapat C."/>
            <person name="Jackson L."/>
            <person name="Mathew T."/>
            <person name="Pu L."/>
            <person name="Thornton R."/>
            <person name="Saada N."/>
            <person name="Wilczek-Boney K.B."/>
            <person name="Lee S."/>
            <person name="Kovar C."/>
            <person name="Wu Y."/>
            <person name="Scherer S.E."/>
            <person name="Worley K.C."/>
            <person name="Muzny D.M."/>
            <person name="Gibbs R."/>
        </authorList>
    </citation>
    <scope>NUCLEOTIDE SEQUENCE</scope>
    <source>
        <strain evidence="3">Brora</strain>
    </source>
</reference>
<evidence type="ECO:0000313" key="3">
    <source>
        <dbReference type="Proteomes" id="UP000014500"/>
    </source>
</evidence>
<evidence type="ECO:0000256" key="1">
    <source>
        <dbReference type="SAM" id="MobiDB-lite"/>
    </source>
</evidence>
<name>T1JP30_STRMM</name>